<dbReference type="PANTHER" id="PTHR24029:SF0">
    <property type="entry name" value="UVRABC SYSTEM PROTEIN B"/>
    <property type="match status" value="1"/>
</dbReference>
<dbReference type="PROSITE" id="PS51192">
    <property type="entry name" value="HELICASE_ATP_BIND_1"/>
    <property type="match status" value="1"/>
</dbReference>
<keyword evidence="1" id="KW-0963">Cytoplasm</keyword>
<evidence type="ECO:0000256" key="4">
    <source>
        <dbReference type="ARBA" id="ARBA00022769"/>
    </source>
</evidence>
<dbReference type="eggNOG" id="COG0556">
    <property type="taxonomic scope" value="Bacteria"/>
</dbReference>
<dbReference type="PANTHER" id="PTHR24029">
    <property type="entry name" value="UVRABC SYSTEM PROTEIN B"/>
    <property type="match status" value="1"/>
</dbReference>
<dbReference type="SUPFAM" id="SSF46600">
    <property type="entry name" value="C-terminal UvrC-binding domain of UvrB"/>
    <property type="match status" value="1"/>
</dbReference>
<dbReference type="EMBL" id="ARQD01000002">
    <property type="protein sequence ID" value="KIX85134.1"/>
    <property type="molecule type" value="Genomic_DNA"/>
</dbReference>
<dbReference type="Pfam" id="PF17757">
    <property type="entry name" value="UvrB_inter"/>
    <property type="match status" value="1"/>
</dbReference>
<dbReference type="STRING" id="1306947.J120_02205"/>
<reference evidence="10 11" key="1">
    <citation type="journal article" date="2013" name="Proc. Natl. Acad. Sci. U.S.A.">
        <title>Candidate phylum TM6 genome recovered from a hospital sink biofilm provides genomic insights into this uncultivated phylum.</title>
        <authorList>
            <person name="McLean J.S."/>
            <person name="Lombardo M.J."/>
            <person name="Badger J.H."/>
            <person name="Edlund A."/>
            <person name="Novotny M."/>
            <person name="Yee-Greenbaum J."/>
            <person name="Vyahhi N."/>
            <person name="Hall A.P."/>
            <person name="Yang Y."/>
            <person name="Dupont C.L."/>
            <person name="Ziegler M.G."/>
            <person name="Chitsaz H."/>
            <person name="Allen A.E."/>
            <person name="Yooseph S."/>
            <person name="Tesler G."/>
            <person name="Pevzner P.A."/>
            <person name="Friedman R.M."/>
            <person name="Nealson K.H."/>
            <person name="Venter J.C."/>
            <person name="Lasken R.S."/>
        </authorList>
    </citation>
    <scope>NUCLEOTIDE SEQUENCE [LARGE SCALE GENOMIC DNA]</scope>
    <source>
        <strain evidence="10 11">TM6SC1</strain>
    </source>
</reference>
<evidence type="ECO:0000313" key="10">
    <source>
        <dbReference type="EMBL" id="KIX85134.1"/>
    </source>
</evidence>
<dbReference type="InterPro" id="IPR036876">
    <property type="entry name" value="UVR_dom_sf"/>
</dbReference>
<dbReference type="InterPro" id="IPR001650">
    <property type="entry name" value="Helicase_C-like"/>
</dbReference>
<dbReference type="InterPro" id="IPR014001">
    <property type="entry name" value="Helicase_ATP-bd"/>
</dbReference>
<evidence type="ECO:0000256" key="7">
    <source>
        <dbReference type="ARBA" id="ARBA00023204"/>
    </source>
</evidence>
<dbReference type="Pfam" id="PF00271">
    <property type="entry name" value="Helicase_C"/>
    <property type="match status" value="1"/>
</dbReference>
<dbReference type="SMART" id="SM00490">
    <property type="entry name" value="HELICc"/>
    <property type="match status" value="1"/>
</dbReference>
<evidence type="ECO:0000313" key="11">
    <source>
        <dbReference type="Proteomes" id="UP000032214"/>
    </source>
</evidence>
<keyword evidence="11" id="KW-1185">Reference proteome</keyword>
<keyword evidence="2" id="KW-0547">Nucleotide-binding</keyword>
<keyword evidence="4" id="KW-0228">DNA excision</keyword>
<dbReference type="InterPro" id="IPR024759">
    <property type="entry name" value="UvrB_YAD/RRR_dom"/>
</dbReference>
<dbReference type="Gene3D" id="4.10.860.10">
    <property type="entry name" value="UVR domain"/>
    <property type="match status" value="1"/>
</dbReference>
<proteinExistence type="predicted"/>
<feature type="domain" description="Helicase C-terminal" evidence="9">
    <location>
        <begin position="423"/>
        <end position="589"/>
    </location>
</feature>
<dbReference type="NCBIfam" id="TIGR00631">
    <property type="entry name" value="uvrb"/>
    <property type="match status" value="1"/>
</dbReference>
<protein>
    <submittedName>
        <fullName evidence="10">Excinuclease ABC subunit B</fullName>
    </submittedName>
</protein>
<dbReference type="Gene3D" id="3.40.50.300">
    <property type="entry name" value="P-loop containing nucleotide triphosphate hydrolases"/>
    <property type="match status" value="3"/>
</dbReference>
<dbReference type="Pfam" id="PF04851">
    <property type="entry name" value="ResIII"/>
    <property type="match status" value="1"/>
</dbReference>
<gene>
    <name evidence="10" type="ORF">J120_02205</name>
</gene>
<evidence type="ECO:0000256" key="6">
    <source>
        <dbReference type="ARBA" id="ARBA00022881"/>
    </source>
</evidence>
<keyword evidence="7" id="KW-0234">DNA repair</keyword>
<keyword evidence="6" id="KW-0267">Excision nuclease</keyword>
<comment type="caution">
    <text evidence="10">The sequence shown here is derived from an EMBL/GenBank/DDBJ whole genome shotgun (WGS) entry which is preliminary data.</text>
</comment>
<dbReference type="GO" id="GO:0006289">
    <property type="term" value="P:nucleotide-excision repair"/>
    <property type="evidence" value="ECO:0007669"/>
    <property type="project" value="InterPro"/>
</dbReference>
<evidence type="ECO:0000256" key="5">
    <source>
        <dbReference type="ARBA" id="ARBA00022840"/>
    </source>
</evidence>
<dbReference type="InterPro" id="IPR004807">
    <property type="entry name" value="UvrB"/>
</dbReference>
<dbReference type="SUPFAM" id="SSF52540">
    <property type="entry name" value="P-loop containing nucleoside triphosphate hydrolases"/>
    <property type="match status" value="2"/>
</dbReference>
<evidence type="ECO:0000259" key="9">
    <source>
        <dbReference type="PROSITE" id="PS51194"/>
    </source>
</evidence>
<dbReference type="GO" id="GO:0016887">
    <property type="term" value="F:ATP hydrolysis activity"/>
    <property type="evidence" value="ECO:0007669"/>
    <property type="project" value="InterPro"/>
</dbReference>
<evidence type="ECO:0000256" key="2">
    <source>
        <dbReference type="ARBA" id="ARBA00022741"/>
    </source>
</evidence>
<dbReference type="AlphaFoldDB" id="A0A0D2GP30"/>
<accession>A0A0D2GP30</accession>
<feature type="domain" description="Helicase ATP-binding" evidence="8">
    <location>
        <begin position="23"/>
        <end position="178"/>
    </location>
</feature>
<dbReference type="SMART" id="SM00487">
    <property type="entry name" value="DEXDc"/>
    <property type="match status" value="1"/>
</dbReference>
<dbReference type="PROSITE" id="PS51194">
    <property type="entry name" value="HELICASE_CTER"/>
    <property type="match status" value="1"/>
</dbReference>
<dbReference type="GO" id="GO:0005524">
    <property type="term" value="F:ATP binding"/>
    <property type="evidence" value="ECO:0007669"/>
    <property type="project" value="UniProtKB-KW"/>
</dbReference>
<dbReference type="Proteomes" id="UP000032214">
    <property type="component" value="Unassembled WGS sequence"/>
</dbReference>
<evidence type="ECO:0000259" key="8">
    <source>
        <dbReference type="PROSITE" id="PS51192"/>
    </source>
</evidence>
<dbReference type="Pfam" id="PF12344">
    <property type="entry name" value="UvrB"/>
    <property type="match status" value="1"/>
</dbReference>
<dbReference type="InterPro" id="IPR027417">
    <property type="entry name" value="P-loop_NTPase"/>
</dbReference>
<dbReference type="CDD" id="cd17916">
    <property type="entry name" value="DEXHc_UvrB"/>
    <property type="match status" value="1"/>
</dbReference>
<dbReference type="GO" id="GO:0009380">
    <property type="term" value="C:excinuclease repair complex"/>
    <property type="evidence" value="ECO:0007669"/>
    <property type="project" value="InterPro"/>
</dbReference>
<keyword evidence="3" id="KW-0227">DNA damage</keyword>
<dbReference type="InterPro" id="IPR041471">
    <property type="entry name" value="UvrB_inter"/>
</dbReference>
<dbReference type="GO" id="GO:0004518">
    <property type="term" value="F:nuclease activity"/>
    <property type="evidence" value="ECO:0007669"/>
    <property type="project" value="UniProtKB-KW"/>
</dbReference>
<sequence>MSTLFKLHAPYKPAGSQPDAIAQLAENRPGVSTLVGVTGSGKTFTMANVIASQNKPVLVLSPNKTLAAQLYEEFSLFFPENKVGYFVSYYDYYQPESYLPAQDVYVAKETKINSEIERLRVDATAALMQRDDVIIVTSVSCIYSLGDPHEYKNLSLPLTVGSRIRRDDIIRRLITIQYERNEVEKRAGTFQVLGNTVEIIMPYQKEKLRIEMFGDIIEGLVLVDRMNNTVVKPLLETVIFPAKHFVTSAKKQETALKTIENELASWWHQLPNPIYQERIQKRVAHDLEMLKEVGYCSGIENYSPHFDGRARGERPYCLLDYFPKDFLLFIDESHVALPQLRGMYAGDRARKKSLIEFGFRLPSAYDNRPLTFEEIETYFNNVIFVSATPGPYELSHSSVIAEQVIRPTGLTDPRIELHSRIGQLDHLVEQINATTDKGYRTLVTVLTKKLAEELARYLEERHIKVCYLHSELKTPARTELLQKLRLGIFDCLVGVNLLREGLDLPEVALVAIMDADIESYLRDKRSLIQIIGRAARNTESLVILYADKMTKSMAEAIAETDRRRTLQEAYNKEHGIVPATVRREVKESITNIQYAIAHASERARAKKRIEHLSRSELESMRTELEINMQAAADRFDFETAIALREQWFAITKQLNTPLKK</sequence>
<organism evidence="10 11">
    <name type="scientific">candidate division TM6 bacterium JCVI TM6SC1</name>
    <dbReference type="NCBI Taxonomy" id="1306947"/>
    <lineage>
        <taxon>Bacteria</taxon>
        <taxon>Candidatus Babelota</taxon>
        <taxon>Vermiphilus</taxon>
    </lineage>
</organism>
<name>A0A0D2GP30_9BACT</name>
<keyword evidence="5" id="KW-0067">ATP-binding</keyword>
<dbReference type="GO" id="GO:0003677">
    <property type="term" value="F:DNA binding"/>
    <property type="evidence" value="ECO:0007669"/>
    <property type="project" value="InterPro"/>
</dbReference>
<dbReference type="NCBIfam" id="NF003673">
    <property type="entry name" value="PRK05298.1"/>
    <property type="match status" value="1"/>
</dbReference>
<evidence type="ECO:0000256" key="3">
    <source>
        <dbReference type="ARBA" id="ARBA00022763"/>
    </source>
</evidence>
<dbReference type="InterPro" id="IPR006935">
    <property type="entry name" value="Helicase/UvrB_N"/>
</dbReference>
<evidence type="ECO:0000256" key="1">
    <source>
        <dbReference type="ARBA" id="ARBA00022490"/>
    </source>
</evidence>